<feature type="region of interest" description="Disordered" evidence="8">
    <location>
        <begin position="125"/>
        <end position="170"/>
    </location>
</feature>
<dbReference type="GO" id="GO:0003677">
    <property type="term" value="F:DNA binding"/>
    <property type="evidence" value="ECO:0007669"/>
    <property type="project" value="InterPro"/>
</dbReference>
<dbReference type="Gene3D" id="3.90.1070.20">
    <property type="match status" value="1"/>
</dbReference>
<evidence type="ECO:0000259" key="10">
    <source>
        <dbReference type="Pfam" id="PF04566"/>
    </source>
</evidence>
<comment type="similarity">
    <text evidence="1 7">Belongs to the RNA polymerase beta chain family.</text>
</comment>
<dbReference type="InterPro" id="IPR007647">
    <property type="entry name" value="RNA_pol_Rpb2_5"/>
</dbReference>
<proteinExistence type="inferred from homology"/>
<protein>
    <recommendedName>
        <fullName evidence="2">DNA-directed RNA polymerase</fullName>
        <ecNumber evidence="2">2.7.7.6</ecNumber>
    </recommendedName>
</protein>
<dbReference type="PANTHER" id="PTHR20856">
    <property type="entry name" value="DNA-DIRECTED RNA POLYMERASE I SUBUNIT 2"/>
    <property type="match status" value="1"/>
</dbReference>
<dbReference type="GO" id="GO:0006351">
    <property type="term" value="P:DNA-templated transcription"/>
    <property type="evidence" value="ECO:0007669"/>
    <property type="project" value="InterPro"/>
</dbReference>
<accession>G0KW78</accession>
<dbReference type="InterPro" id="IPR007646">
    <property type="entry name" value="RNA_pol_Rpb2_4"/>
</dbReference>
<feature type="domain" description="RNA polymerase Rpb2" evidence="9">
    <location>
        <begin position="1"/>
        <end position="26"/>
    </location>
</feature>
<dbReference type="GO" id="GO:0000428">
    <property type="term" value="C:DNA-directed RNA polymerase complex"/>
    <property type="evidence" value="ECO:0007669"/>
    <property type="project" value="UniProtKB-KW"/>
</dbReference>
<feature type="compositionally biased region" description="Basic and acidic residues" evidence="8">
    <location>
        <begin position="125"/>
        <end position="162"/>
    </location>
</feature>
<evidence type="ECO:0000256" key="1">
    <source>
        <dbReference type="ARBA" id="ARBA00006835"/>
    </source>
</evidence>
<organism evidence="12">
    <name type="scientific">Penicillium implicatum</name>
    <dbReference type="NCBI Taxonomy" id="69775"/>
    <lineage>
        <taxon>Eukaryota</taxon>
        <taxon>Fungi</taxon>
        <taxon>Dikarya</taxon>
        <taxon>Ascomycota</taxon>
        <taxon>Pezizomycotina</taxon>
        <taxon>Eurotiomycetes</taxon>
        <taxon>Eurotiomycetidae</taxon>
        <taxon>Eurotiales</taxon>
        <taxon>Aspergillaceae</taxon>
        <taxon>Penicillium</taxon>
    </lineage>
</organism>
<evidence type="ECO:0000256" key="3">
    <source>
        <dbReference type="ARBA" id="ARBA00022478"/>
    </source>
</evidence>
<reference evidence="12" key="1">
    <citation type="submission" date="2008-08" db="EMBL/GenBank/DDBJ databases">
        <title>Multilocus phylogenetic analysis of Penicillium species.</title>
        <authorList>
            <person name="Krimitzas A.M."/>
            <person name="Kouvelis V.N."/>
            <person name="Typas M.A."/>
        </authorList>
    </citation>
    <scope>NUCLEOTIDE SEQUENCE</scope>
    <source>
        <strain evidence="12">NRRL 2061</strain>
    </source>
</reference>
<dbReference type="InterPro" id="IPR015712">
    <property type="entry name" value="DNA-dir_RNA_pol_su2"/>
</dbReference>
<dbReference type="Pfam" id="PF04565">
    <property type="entry name" value="RNA_pol_Rpb2_3"/>
    <property type="match status" value="1"/>
</dbReference>
<feature type="non-terminal residue" evidence="12">
    <location>
        <position position="273"/>
    </location>
</feature>
<dbReference type="SUPFAM" id="SSF64484">
    <property type="entry name" value="beta and beta-prime subunits of DNA dependent RNA-polymerase"/>
    <property type="match status" value="1"/>
</dbReference>
<evidence type="ECO:0000256" key="7">
    <source>
        <dbReference type="RuleBase" id="RU000434"/>
    </source>
</evidence>
<dbReference type="Pfam" id="PF04567">
    <property type="entry name" value="RNA_pol_Rpb2_5"/>
    <property type="match status" value="1"/>
</dbReference>
<feature type="non-terminal residue" evidence="12">
    <location>
        <position position="1"/>
    </location>
</feature>
<gene>
    <name evidence="12" type="primary">rpb2</name>
</gene>
<dbReference type="EC" id="2.7.7.6" evidence="2"/>
<dbReference type="GO" id="GO:0003899">
    <property type="term" value="F:DNA-directed RNA polymerase activity"/>
    <property type="evidence" value="ECO:0007669"/>
    <property type="project" value="UniProtKB-EC"/>
</dbReference>
<feature type="domain" description="RNA polymerase Rpb2" evidence="10">
    <location>
        <begin position="64"/>
        <end position="109"/>
    </location>
</feature>
<evidence type="ECO:0000256" key="2">
    <source>
        <dbReference type="ARBA" id="ARBA00012418"/>
    </source>
</evidence>
<dbReference type="AlphaFoldDB" id="G0KW78"/>
<sequence>WGMVCPPETPQGQACGLVKKLALMCYTTVGTPAEPIVDSMNHRNMKDRAKNKPQVTPNATKVVDNGVWKTMHSDPTNLTTTMQNLRRRNIISHEDSLIRDIPEREFKILIVTVFVCRTLNVIGNDRKSENSGRTRSTNKDHKQKLEIDHRLTNRIGSQKEEQGTLQRIGWSGGEAGGGAIVDGSEYQTIMNLMTHTFIEDFPHNKAAYALSDDSTSDPNMRASTNLSQRAHTWTHCEIYPSMILGVCDSIIPFPDHNQWARNTLSLPWANKPW</sequence>
<dbReference type="GO" id="GO:0032549">
    <property type="term" value="F:ribonucleoside binding"/>
    <property type="evidence" value="ECO:0007669"/>
    <property type="project" value="InterPro"/>
</dbReference>
<evidence type="ECO:0000256" key="8">
    <source>
        <dbReference type="SAM" id="MobiDB-lite"/>
    </source>
</evidence>
<evidence type="ECO:0000259" key="9">
    <source>
        <dbReference type="Pfam" id="PF04565"/>
    </source>
</evidence>
<evidence type="ECO:0000259" key="11">
    <source>
        <dbReference type="Pfam" id="PF04567"/>
    </source>
</evidence>
<dbReference type="Pfam" id="PF04566">
    <property type="entry name" value="RNA_pol_Rpb2_4"/>
    <property type="match status" value="1"/>
</dbReference>
<keyword evidence="5" id="KW-0548">Nucleotidyltransferase</keyword>
<keyword evidence="3" id="KW-0240">DNA-directed RNA polymerase</keyword>
<evidence type="ECO:0000256" key="4">
    <source>
        <dbReference type="ARBA" id="ARBA00022679"/>
    </source>
</evidence>
<keyword evidence="4" id="KW-0808">Transferase</keyword>
<dbReference type="InterPro" id="IPR007645">
    <property type="entry name" value="RNA_pol_Rpb2_3"/>
</dbReference>
<feature type="domain" description="RNA polymerase Rpb2" evidence="11">
    <location>
        <begin position="181"/>
        <end position="240"/>
    </location>
</feature>
<name>G0KW78_9EURO</name>
<keyword evidence="6" id="KW-0804">Transcription</keyword>
<evidence type="ECO:0000256" key="6">
    <source>
        <dbReference type="ARBA" id="ARBA00023163"/>
    </source>
</evidence>
<evidence type="ECO:0000313" key="12">
    <source>
        <dbReference type="EMBL" id="ACM43399.1"/>
    </source>
</evidence>
<dbReference type="EMBL" id="FJ004474">
    <property type="protein sequence ID" value="ACM43399.1"/>
    <property type="molecule type" value="Genomic_DNA"/>
</dbReference>
<evidence type="ECO:0000256" key="5">
    <source>
        <dbReference type="ARBA" id="ARBA00022695"/>
    </source>
</evidence>